<dbReference type="GO" id="GO:0016829">
    <property type="term" value="F:lyase activity"/>
    <property type="evidence" value="ECO:0007669"/>
    <property type="project" value="UniProtKB-KW"/>
</dbReference>
<dbReference type="EC" id="3.4.-.-" evidence="8"/>
<dbReference type="STRING" id="376489.A5892_18950"/>
<keyword evidence="7" id="KW-0456">Lyase</keyword>
<accession>A0A172YJW0</accession>
<dbReference type="KEGG" id="haa:A5892_18950"/>
<proteinExistence type="inferred from homology"/>
<dbReference type="GO" id="GO:0008233">
    <property type="term" value="F:peptidase activity"/>
    <property type="evidence" value="ECO:0007669"/>
    <property type="project" value="UniProtKB-KW"/>
</dbReference>
<protein>
    <recommendedName>
        <fullName evidence="8">Abasic site processing protein</fullName>
        <ecNumber evidence="8">3.4.-.-</ecNumber>
    </recommendedName>
</protein>
<keyword evidence="3" id="KW-0227">DNA damage</keyword>
<dbReference type="PANTHER" id="PTHR13604:SF0">
    <property type="entry name" value="ABASIC SITE PROCESSING PROTEIN HMCES"/>
    <property type="match status" value="1"/>
</dbReference>
<dbReference type="GO" id="GO:0003697">
    <property type="term" value="F:single-stranded DNA binding"/>
    <property type="evidence" value="ECO:0007669"/>
    <property type="project" value="InterPro"/>
</dbReference>
<evidence type="ECO:0000313" key="9">
    <source>
        <dbReference type="EMBL" id="ANF59275.1"/>
    </source>
</evidence>
<dbReference type="Proteomes" id="UP000077875">
    <property type="component" value="Chromosome"/>
</dbReference>
<dbReference type="AlphaFoldDB" id="A0A172YJW0"/>
<evidence type="ECO:0000256" key="8">
    <source>
        <dbReference type="RuleBase" id="RU364100"/>
    </source>
</evidence>
<evidence type="ECO:0000256" key="4">
    <source>
        <dbReference type="ARBA" id="ARBA00022801"/>
    </source>
</evidence>
<comment type="similarity">
    <text evidence="1 8">Belongs to the SOS response-associated peptidase family.</text>
</comment>
<evidence type="ECO:0000256" key="2">
    <source>
        <dbReference type="ARBA" id="ARBA00022670"/>
    </source>
</evidence>
<keyword evidence="10" id="KW-1185">Reference proteome</keyword>
<dbReference type="InterPro" id="IPR036590">
    <property type="entry name" value="SRAP-like"/>
</dbReference>
<dbReference type="RefSeq" id="WP_064124109.1">
    <property type="nucleotide sequence ID" value="NZ_CP015243.1"/>
</dbReference>
<dbReference type="InterPro" id="IPR003738">
    <property type="entry name" value="SRAP"/>
</dbReference>
<dbReference type="EMBL" id="CP015243">
    <property type="protein sequence ID" value="ANF59275.1"/>
    <property type="molecule type" value="Genomic_DNA"/>
</dbReference>
<dbReference type="SUPFAM" id="SSF143081">
    <property type="entry name" value="BB1717-like"/>
    <property type="match status" value="1"/>
</dbReference>
<keyword evidence="4 8" id="KW-0378">Hydrolase</keyword>
<dbReference type="Pfam" id="PF02586">
    <property type="entry name" value="SRAP"/>
    <property type="match status" value="1"/>
</dbReference>
<gene>
    <name evidence="9" type="ORF">A5892_18950</name>
</gene>
<organism evidence="9 10">
    <name type="scientific">Halotalea alkalilenta</name>
    <dbReference type="NCBI Taxonomy" id="376489"/>
    <lineage>
        <taxon>Bacteria</taxon>
        <taxon>Pseudomonadati</taxon>
        <taxon>Pseudomonadota</taxon>
        <taxon>Gammaproteobacteria</taxon>
        <taxon>Oceanospirillales</taxon>
        <taxon>Halomonadaceae</taxon>
        <taxon>Halotalea</taxon>
    </lineage>
</organism>
<evidence type="ECO:0000256" key="5">
    <source>
        <dbReference type="ARBA" id="ARBA00023124"/>
    </source>
</evidence>
<keyword evidence="5" id="KW-0190">Covalent protein-DNA linkage</keyword>
<sequence>MAGRLHVDHIDLATLCAPLVPRIRQPLVRSPNLAPRRPLSMLRFAPETPSTDSLELAEAFWGLTPAWLEVLDHAPHCARAESLEQRPMFREAFLSRRCAIPVTGIYAWVAGARGKQPFLITRVDRSPLLLAAIWCGYPRPGESGFDSTALVTVPTQGAITPLSDRLPALLDGERLHAWLSPSTPMGEARALLAPAAPGALGAFPVERAINDPRCQEWHCARPIGPMRIDRA</sequence>
<keyword evidence="6" id="KW-0238">DNA-binding</keyword>
<evidence type="ECO:0000256" key="3">
    <source>
        <dbReference type="ARBA" id="ARBA00022763"/>
    </source>
</evidence>
<dbReference type="GO" id="GO:0106300">
    <property type="term" value="P:protein-DNA covalent cross-linking repair"/>
    <property type="evidence" value="ECO:0007669"/>
    <property type="project" value="InterPro"/>
</dbReference>
<evidence type="ECO:0000256" key="1">
    <source>
        <dbReference type="ARBA" id="ARBA00008136"/>
    </source>
</evidence>
<evidence type="ECO:0000256" key="6">
    <source>
        <dbReference type="ARBA" id="ARBA00023125"/>
    </source>
</evidence>
<evidence type="ECO:0000313" key="10">
    <source>
        <dbReference type="Proteomes" id="UP000077875"/>
    </source>
</evidence>
<name>A0A172YJW0_9GAMM</name>
<evidence type="ECO:0000256" key="7">
    <source>
        <dbReference type="ARBA" id="ARBA00023239"/>
    </source>
</evidence>
<dbReference type="Gene3D" id="3.90.1680.10">
    <property type="entry name" value="SOS response associated peptidase-like"/>
    <property type="match status" value="1"/>
</dbReference>
<dbReference type="GO" id="GO:0006508">
    <property type="term" value="P:proteolysis"/>
    <property type="evidence" value="ECO:0007669"/>
    <property type="project" value="UniProtKB-KW"/>
</dbReference>
<dbReference type="PANTHER" id="PTHR13604">
    <property type="entry name" value="DC12-RELATED"/>
    <property type="match status" value="1"/>
</dbReference>
<keyword evidence="2 8" id="KW-0645">Protease</keyword>
<reference evidence="9 10" key="1">
    <citation type="submission" date="2016-04" db="EMBL/GenBank/DDBJ databases">
        <title>Complete Genome Sequence of Halotalea alkalilenta IHB B 13600.</title>
        <authorList>
            <person name="Swarnkar M.K."/>
            <person name="Sharma A."/>
            <person name="Kaushal K."/>
            <person name="Soni R."/>
            <person name="Rana S."/>
            <person name="Singh A.K."/>
            <person name="Gulati A."/>
        </authorList>
    </citation>
    <scope>NUCLEOTIDE SEQUENCE [LARGE SCALE GENOMIC DNA]</scope>
    <source>
        <strain evidence="9 10">IHB B 13600</strain>
    </source>
</reference>